<dbReference type="EMBL" id="FNUY01000007">
    <property type="protein sequence ID" value="SEG61101.1"/>
    <property type="molecule type" value="Genomic_DNA"/>
</dbReference>
<keyword evidence="2" id="KW-1133">Transmembrane helix</keyword>
<dbReference type="Proteomes" id="UP000236743">
    <property type="component" value="Unassembled WGS sequence"/>
</dbReference>
<keyword evidence="1" id="KW-0175">Coiled coil</keyword>
<evidence type="ECO:0000256" key="2">
    <source>
        <dbReference type="SAM" id="Phobius"/>
    </source>
</evidence>
<feature type="transmembrane region" description="Helical" evidence="2">
    <location>
        <begin position="15"/>
        <end position="34"/>
    </location>
</feature>
<gene>
    <name evidence="3" type="ORF">SAMN04488115_107308</name>
</gene>
<keyword evidence="2" id="KW-0472">Membrane</keyword>
<dbReference type="AlphaFoldDB" id="A0A1H6BK54"/>
<proteinExistence type="predicted"/>
<evidence type="ECO:0000313" key="4">
    <source>
        <dbReference type="Proteomes" id="UP000236743"/>
    </source>
</evidence>
<feature type="coiled-coil region" evidence="1">
    <location>
        <begin position="48"/>
        <end position="75"/>
    </location>
</feature>
<protein>
    <submittedName>
        <fullName evidence="3">Uncharacterized protein</fullName>
    </submittedName>
</protein>
<name>A0A1H6BK54_9HYPH</name>
<keyword evidence="4" id="KW-1185">Reference proteome</keyword>
<reference evidence="3 4" key="1">
    <citation type="submission" date="2016-10" db="EMBL/GenBank/DDBJ databases">
        <authorList>
            <person name="de Groot N.N."/>
        </authorList>
    </citation>
    <scope>NUCLEOTIDE SEQUENCE [LARGE SCALE GENOMIC DNA]</scope>
    <source>
        <strain evidence="3 4">DSM 26656</strain>
    </source>
</reference>
<dbReference type="RefSeq" id="WP_103873882.1">
    <property type="nucleotide sequence ID" value="NZ_FNUY01000007.1"/>
</dbReference>
<keyword evidence="2" id="KW-0812">Transmembrane</keyword>
<accession>A0A1H6BK54</accession>
<dbReference type="OrthoDB" id="8166269at2"/>
<organism evidence="3 4">
    <name type="scientific">Bosea lathyri</name>
    <dbReference type="NCBI Taxonomy" id="1036778"/>
    <lineage>
        <taxon>Bacteria</taxon>
        <taxon>Pseudomonadati</taxon>
        <taxon>Pseudomonadota</taxon>
        <taxon>Alphaproteobacteria</taxon>
        <taxon>Hyphomicrobiales</taxon>
        <taxon>Boseaceae</taxon>
        <taxon>Bosea</taxon>
    </lineage>
</organism>
<evidence type="ECO:0000256" key="1">
    <source>
        <dbReference type="SAM" id="Coils"/>
    </source>
</evidence>
<evidence type="ECO:0000313" key="3">
    <source>
        <dbReference type="EMBL" id="SEG61101.1"/>
    </source>
</evidence>
<sequence length="110" mass="12332">MNLRVNQDGKFWDRFVASAIPAAIGLTIAGIVWWRDASNADSRASEAIGRIELRIDKVEVEAREARRSAAEDRQKTVELAADMRNVLRSTSRIETLLDRWMGAPPSPSRP</sequence>